<dbReference type="GO" id="GO:0007623">
    <property type="term" value="P:circadian rhythm"/>
    <property type="evidence" value="ECO:0007669"/>
    <property type="project" value="UniProtKB-ARBA"/>
</dbReference>
<evidence type="ECO:0000256" key="1">
    <source>
        <dbReference type="ARBA" id="ARBA00022729"/>
    </source>
</evidence>
<evidence type="ECO:0000256" key="2">
    <source>
        <dbReference type="ARBA" id="ARBA00023108"/>
    </source>
</evidence>
<dbReference type="InterPro" id="IPR038606">
    <property type="entry name" value="To_sf"/>
</dbReference>
<name>A0A921ZA49_MANSE</name>
<keyword evidence="2" id="KW-0090">Biological rhythms</keyword>
<dbReference type="EMBL" id="JH668461">
    <property type="protein sequence ID" value="KAG6454228.1"/>
    <property type="molecule type" value="Genomic_DNA"/>
</dbReference>
<dbReference type="SMART" id="SM00700">
    <property type="entry name" value="JHBP"/>
    <property type="match status" value="1"/>
</dbReference>
<dbReference type="OrthoDB" id="6853364at2759"/>
<feature type="chain" id="PRO_5038123888" evidence="4">
    <location>
        <begin position="17"/>
        <end position="240"/>
    </location>
</feature>
<dbReference type="GO" id="GO:0005615">
    <property type="term" value="C:extracellular space"/>
    <property type="evidence" value="ECO:0007669"/>
    <property type="project" value="TreeGrafter"/>
</dbReference>
<dbReference type="InterPro" id="IPR010562">
    <property type="entry name" value="Haemolymph_juvenile_hormone-bd"/>
</dbReference>
<organism evidence="5 6">
    <name type="scientific">Manduca sexta</name>
    <name type="common">Tobacco hawkmoth</name>
    <name type="synonym">Tobacco hornworm</name>
    <dbReference type="NCBI Taxonomy" id="7130"/>
    <lineage>
        <taxon>Eukaryota</taxon>
        <taxon>Metazoa</taxon>
        <taxon>Ecdysozoa</taxon>
        <taxon>Arthropoda</taxon>
        <taxon>Hexapoda</taxon>
        <taxon>Insecta</taxon>
        <taxon>Pterygota</taxon>
        <taxon>Neoptera</taxon>
        <taxon>Endopterygota</taxon>
        <taxon>Lepidoptera</taxon>
        <taxon>Glossata</taxon>
        <taxon>Ditrysia</taxon>
        <taxon>Bombycoidea</taxon>
        <taxon>Sphingidae</taxon>
        <taxon>Sphinginae</taxon>
        <taxon>Sphingini</taxon>
        <taxon>Manduca</taxon>
    </lineage>
</organism>
<dbReference type="Gene3D" id="3.15.10.30">
    <property type="entry name" value="Haemolymph juvenile hormone binding protein"/>
    <property type="match status" value="1"/>
</dbReference>
<sequence length="240" mass="26463">MEKYLLFLCLTACVYSATGNKAPFITKCNGEDSKCITAAAQTAIPILAAGIAELGVETMDPLNIASVNASSSNLQLLVKDVVVTGTKNCQAAKVERDVKNSKLFVNLLCDATMKGQYDMKGKLLFLPIEGKGDMRVILRKILIHAEVDLEEKVGKDSKNHWNIKKWKHEFELKDKSEVEFDNLFNGNELLAKTVKDLIAENGNEIILDIGPEIIKAVVAKVAKNCNHFFRAVPLEELVLS</sequence>
<evidence type="ECO:0000313" key="5">
    <source>
        <dbReference type="EMBL" id="KAG6454228.1"/>
    </source>
</evidence>
<reference evidence="5" key="1">
    <citation type="journal article" date="2016" name="Insect Biochem. Mol. Biol.">
        <title>Multifaceted biological insights from a draft genome sequence of the tobacco hornworm moth, Manduca sexta.</title>
        <authorList>
            <person name="Kanost M.R."/>
            <person name="Arrese E.L."/>
            <person name="Cao X."/>
            <person name="Chen Y.R."/>
            <person name="Chellapilla S."/>
            <person name="Goldsmith M.R."/>
            <person name="Grosse-Wilde E."/>
            <person name="Heckel D.G."/>
            <person name="Herndon N."/>
            <person name="Jiang H."/>
            <person name="Papanicolaou A."/>
            <person name="Qu J."/>
            <person name="Soulages J.L."/>
            <person name="Vogel H."/>
            <person name="Walters J."/>
            <person name="Waterhouse R.M."/>
            <person name="Ahn S.J."/>
            <person name="Almeida F.C."/>
            <person name="An C."/>
            <person name="Aqrawi P."/>
            <person name="Bretschneider A."/>
            <person name="Bryant W.B."/>
            <person name="Bucks S."/>
            <person name="Chao H."/>
            <person name="Chevignon G."/>
            <person name="Christen J.M."/>
            <person name="Clarke D.F."/>
            <person name="Dittmer N.T."/>
            <person name="Ferguson L.C.F."/>
            <person name="Garavelou S."/>
            <person name="Gordon K.H.J."/>
            <person name="Gunaratna R.T."/>
            <person name="Han Y."/>
            <person name="Hauser F."/>
            <person name="He Y."/>
            <person name="Heidel-Fischer H."/>
            <person name="Hirsh A."/>
            <person name="Hu Y."/>
            <person name="Jiang H."/>
            <person name="Kalra D."/>
            <person name="Klinner C."/>
            <person name="Konig C."/>
            <person name="Kovar C."/>
            <person name="Kroll A.R."/>
            <person name="Kuwar S.S."/>
            <person name="Lee S.L."/>
            <person name="Lehman R."/>
            <person name="Li K."/>
            <person name="Li Z."/>
            <person name="Liang H."/>
            <person name="Lovelace S."/>
            <person name="Lu Z."/>
            <person name="Mansfield J.H."/>
            <person name="McCulloch K.J."/>
            <person name="Mathew T."/>
            <person name="Morton B."/>
            <person name="Muzny D.M."/>
            <person name="Neunemann D."/>
            <person name="Ongeri F."/>
            <person name="Pauchet Y."/>
            <person name="Pu L.L."/>
            <person name="Pyrousis I."/>
            <person name="Rao X.J."/>
            <person name="Redding A."/>
            <person name="Roesel C."/>
            <person name="Sanchez-Gracia A."/>
            <person name="Schaack S."/>
            <person name="Shukla A."/>
            <person name="Tetreau G."/>
            <person name="Wang Y."/>
            <person name="Xiong G.H."/>
            <person name="Traut W."/>
            <person name="Walsh T.K."/>
            <person name="Worley K.C."/>
            <person name="Wu D."/>
            <person name="Wu W."/>
            <person name="Wu Y.Q."/>
            <person name="Zhang X."/>
            <person name="Zou Z."/>
            <person name="Zucker H."/>
            <person name="Briscoe A.D."/>
            <person name="Burmester T."/>
            <person name="Clem R.J."/>
            <person name="Feyereisen R."/>
            <person name="Grimmelikhuijzen C.J.P."/>
            <person name="Hamodrakas S.J."/>
            <person name="Hansson B.S."/>
            <person name="Huguet E."/>
            <person name="Jermiin L.S."/>
            <person name="Lan Q."/>
            <person name="Lehman H.K."/>
            <person name="Lorenzen M."/>
            <person name="Merzendorfer H."/>
            <person name="Michalopoulos I."/>
            <person name="Morton D.B."/>
            <person name="Muthukrishnan S."/>
            <person name="Oakeshott J.G."/>
            <person name="Palmer W."/>
            <person name="Park Y."/>
            <person name="Passarelli A.L."/>
            <person name="Rozas J."/>
            <person name="Schwartz L.M."/>
            <person name="Smith W."/>
            <person name="Southgate A."/>
            <person name="Vilcinskas A."/>
            <person name="Vogt R."/>
            <person name="Wang P."/>
            <person name="Werren J."/>
            <person name="Yu X.Q."/>
            <person name="Zhou J.J."/>
            <person name="Brown S.J."/>
            <person name="Scherer S.E."/>
            <person name="Richards S."/>
            <person name="Blissard G.W."/>
        </authorList>
    </citation>
    <scope>NUCLEOTIDE SEQUENCE</scope>
</reference>
<accession>A0A921ZA49</accession>
<dbReference type="Proteomes" id="UP000791440">
    <property type="component" value="Unassembled WGS sequence"/>
</dbReference>
<comment type="caution">
    <text evidence="5">The sequence shown here is derived from an EMBL/GenBank/DDBJ whole genome shotgun (WGS) entry which is preliminary data.</text>
</comment>
<evidence type="ECO:0000313" key="6">
    <source>
        <dbReference type="Proteomes" id="UP000791440"/>
    </source>
</evidence>
<keyword evidence="1 4" id="KW-0732">Signal</keyword>
<dbReference type="PANTHER" id="PTHR11008">
    <property type="entry name" value="PROTEIN TAKEOUT-LIKE PROTEIN"/>
    <property type="match status" value="1"/>
</dbReference>
<dbReference type="AlphaFoldDB" id="A0A921ZA49"/>
<gene>
    <name evidence="5" type="ORF">O3G_MSEX008576</name>
</gene>
<protein>
    <submittedName>
        <fullName evidence="5">Uncharacterized protein</fullName>
    </submittedName>
</protein>
<keyword evidence="6" id="KW-1185">Reference proteome</keyword>
<feature type="signal peptide" evidence="4">
    <location>
        <begin position="1"/>
        <end position="16"/>
    </location>
</feature>
<comment type="similarity">
    <text evidence="3">Belongs to the TO family.</text>
</comment>
<reference evidence="5" key="2">
    <citation type="submission" date="2020-12" db="EMBL/GenBank/DDBJ databases">
        <authorList>
            <person name="Kanost M."/>
        </authorList>
    </citation>
    <scope>NUCLEOTIDE SEQUENCE</scope>
</reference>
<dbReference type="Pfam" id="PF06585">
    <property type="entry name" value="JHBP"/>
    <property type="match status" value="1"/>
</dbReference>
<dbReference type="FunFam" id="3.15.10.30:FF:000001">
    <property type="entry name" value="Takeout-like protein 1"/>
    <property type="match status" value="1"/>
</dbReference>
<proteinExistence type="inferred from homology"/>
<evidence type="ECO:0000256" key="3">
    <source>
        <dbReference type="ARBA" id="ARBA00060902"/>
    </source>
</evidence>
<evidence type="ECO:0000256" key="4">
    <source>
        <dbReference type="SAM" id="SignalP"/>
    </source>
</evidence>
<dbReference type="PANTHER" id="PTHR11008:SF32">
    <property type="entry name" value="CIRCADIAN CLOCK-CONTROLLED PROTEIN DAYWAKE-RELATED"/>
    <property type="match status" value="1"/>
</dbReference>